<dbReference type="InterPro" id="IPR050300">
    <property type="entry name" value="GDXG_lipolytic_enzyme"/>
</dbReference>
<evidence type="ECO:0000256" key="1">
    <source>
        <dbReference type="ARBA" id="ARBA00022801"/>
    </source>
</evidence>
<protein>
    <submittedName>
        <fullName evidence="3">Pectin acetylesterase</fullName>
    </submittedName>
</protein>
<keyword evidence="1" id="KW-0378">Hydrolase</keyword>
<dbReference type="Pfam" id="PF20434">
    <property type="entry name" value="BD-FAE"/>
    <property type="match status" value="1"/>
</dbReference>
<accession>A0A0Q2N7W1</accession>
<evidence type="ECO:0000313" key="4">
    <source>
        <dbReference type="Proteomes" id="UP000051221"/>
    </source>
</evidence>
<dbReference type="InParanoid" id="A0A0Q2N7W1"/>
<keyword evidence="4" id="KW-1185">Reference proteome</keyword>
<dbReference type="SUPFAM" id="SSF53474">
    <property type="entry name" value="alpha/beta-Hydrolases"/>
    <property type="match status" value="1"/>
</dbReference>
<sequence length="299" mass="33032">MSDFSFTSLTQWFPDHDVMALWPSVHAAPPLSPRFSERSSDDVIRDREVSQIVMPEMVVVTPQQSNGIGLLVMPGGSYQRVAFDKEGMDTAVAMSEKGYTVFAMTYRMPGDGHAEGVHAPLADAQRAIRLIRAHADRWGLRHVGIVGFSAGGHAAGTLVIHHAQNVYPAQDAADEISARPDFAALMYPVISMDDDIGHPGSRHELMGDHPNPETRQHYSLHTQVRSDTPPCFLLHASDDAAVKVENSVVFWHALKSHRVPTELHLFERGGHGFGVRGAQQLPAQHWPQLLDSWLQSQFS</sequence>
<dbReference type="GO" id="GO:0016787">
    <property type="term" value="F:hydrolase activity"/>
    <property type="evidence" value="ECO:0007669"/>
    <property type="project" value="UniProtKB-KW"/>
</dbReference>
<dbReference type="InterPro" id="IPR049492">
    <property type="entry name" value="BD-FAE-like_dom"/>
</dbReference>
<evidence type="ECO:0000313" key="3">
    <source>
        <dbReference type="EMBL" id="KQH87911.1"/>
    </source>
</evidence>
<dbReference type="AlphaFoldDB" id="A0A0Q2N7W1"/>
<dbReference type="PANTHER" id="PTHR48081:SF6">
    <property type="entry name" value="PEPTIDASE S9 PROLYL OLIGOPEPTIDASE CATALYTIC DOMAIN-CONTAINING PROTEIN"/>
    <property type="match status" value="1"/>
</dbReference>
<organism evidence="3 4">
    <name type="scientific">Vibrio furnissii</name>
    <dbReference type="NCBI Taxonomy" id="29494"/>
    <lineage>
        <taxon>Bacteria</taxon>
        <taxon>Pseudomonadati</taxon>
        <taxon>Pseudomonadota</taxon>
        <taxon>Gammaproteobacteria</taxon>
        <taxon>Vibrionales</taxon>
        <taxon>Vibrionaceae</taxon>
        <taxon>Vibrio</taxon>
    </lineage>
</organism>
<dbReference type="InterPro" id="IPR029058">
    <property type="entry name" value="AB_hydrolase_fold"/>
</dbReference>
<gene>
    <name evidence="3" type="ORF">AMR76_01070</name>
</gene>
<name>A0A0Q2N7W1_VIBFU</name>
<reference evidence="3 4" key="1">
    <citation type="submission" date="2015-08" db="EMBL/GenBank/DDBJ databases">
        <title>Antibacterial properties of a collection of Vibrionaceae strains.</title>
        <authorList>
            <person name="Giubergia S."/>
        </authorList>
    </citation>
    <scope>NUCLEOTIDE SEQUENCE [LARGE SCALE GENOMIC DNA]</scope>
    <source>
        <strain evidence="3 4">S0821</strain>
    </source>
</reference>
<dbReference type="Proteomes" id="UP000051221">
    <property type="component" value="Unassembled WGS sequence"/>
</dbReference>
<dbReference type="Gene3D" id="3.40.50.1820">
    <property type="entry name" value="alpha/beta hydrolase"/>
    <property type="match status" value="1"/>
</dbReference>
<proteinExistence type="predicted"/>
<dbReference type="RefSeq" id="WP_055464998.1">
    <property type="nucleotide sequence ID" value="NZ_LKHS01000001.1"/>
</dbReference>
<evidence type="ECO:0000259" key="2">
    <source>
        <dbReference type="Pfam" id="PF20434"/>
    </source>
</evidence>
<dbReference type="PANTHER" id="PTHR48081">
    <property type="entry name" value="AB HYDROLASE SUPERFAMILY PROTEIN C4A8.06C"/>
    <property type="match status" value="1"/>
</dbReference>
<dbReference type="EMBL" id="LKHS01000001">
    <property type="protein sequence ID" value="KQH87911.1"/>
    <property type="molecule type" value="Genomic_DNA"/>
</dbReference>
<feature type="domain" description="BD-FAE-like" evidence="2">
    <location>
        <begin position="84"/>
        <end position="254"/>
    </location>
</feature>
<comment type="caution">
    <text evidence="3">The sequence shown here is derived from an EMBL/GenBank/DDBJ whole genome shotgun (WGS) entry which is preliminary data.</text>
</comment>